<dbReference type="KEGG" id="cof:FOZ74_05600"/>
<dbReference type="OrthoDB" id="5296275at2"/>
<protein>
    <submittedName>
        <fullName evidence="4">DUF2325 domain-containing protein</fullName>
    </submittedName>
</protein>
<feature type="compositionally biased region" description="Basic and acidic residues" evidence="3">
    <location>
        <begin position="39"/>
        <end position="48"/>
    </location>
</feature>
<evidence type="ECO:0000313" key="4">
    <source>
        <dbReference type="EMBL" id="QEA12545.1"/>
    </source>
</evidence>
<keyword evidence="5" id="KW-1185">Reference proteome</keyword>
<organism evidence="4 5">
    <name type="scientific">Comamonas flocculans</name>
    <dbReference type="NCBI Taxonomy" id="2597701"/>
    <lineage>
        <taxon>Bacteria</taxon>
        <taxon>Pseudomonadati</taxon>
        <taxon>Pseudomonadota</taxon>
        <taxon>Betaproteobacteria</taxon>
        <taxon>Burkholderiales</taxon>
        <taxon>Comamonadaceae</taxon>
        <taxon>Comamonas</taxon>
    </lineage>
</organism>
<sequence length="437" mass="47807">MNLLQQSTPTTLPGWTGTLGLFTRAPGASATAERGTPATEDRVAPDRSSRRKRLWELDSHAHCPVLGVCMPLPLLRKVLGKALDRQALEDDYDLHCLAVSECKSRSAVAQTLQRTLDQRYRLALQQAARLKTTQALAAWWERALRSQDIAGPFWATLTHARCSAELAHRMEGQVHMLQHQVGTATRVEHDRLEALQERVAELARELDASALRAQRQAQEHARRTEALEAANAQLRAQLLARDAQAHALQQLQAAAAGLQARVELAREVQQLSEQRGELQRALLQARQEAERWRRRADELGEALQRRQACTAAEGATGGNGSGATCPLAERLAACAVLCVGGRQASVPVYRQLIEQTGGRFLHHDGGEEHNPAKLDATLAAADLVICQTGCISHDAYWRVKDHCKRTGKRCIFVDSPSGSGMKKALMALLPAPAATPA</sequence>
<proteinExistence type="inferred from homology"/>
<accession>A0A5B8RWD3</accession>
<reference evidence="4 5" key="1">
    <citation type="submission" date="2019-07" db="EMBL/GenBank/DDBJ databases">
        <title>Complete genome sequence of Comamonas sp. NLF 7-7 isolated from livestock.</title>
        <authorList>
            <person name="Kim D.H."/>
            <person name="Kim J.G."/>
        </authorList>
    </citation>
    <scope>NUCLEOTIDE SEQUENCE [LARGE SCALE GENOMIC DNA]</scope>
    <source>
        <strain evidence="4 5">NLF 7-7</strain>
    </source>
</reference>
<feature type="region of interest" description="Disordered" evidence="3">
    <location>
        <begin position="26"/>
        <end position="48"/>
    </location>
</feature>
<name>A0A5B8RWD3_9BURK</name>
<dbReference type="EMBL" id="CP042344">
    <property type="protein sequence ID" value="QEA12545.1"/>
    <property type="molecule type" value="Genomic_DNA"/>
</dbReference>
<keyword evidence="2" id="KW-0175">Coiled coil</keyword>
<dbReference type="InterPro" id="IPR016772">
    <property type="entry name" value="UCP020408"/>
</dbReference>
<comment type="similarity">
    <text evidence="1">Belongs to the UPF0751 family.</text>
</comment>
<evidence type="ECO:0000256" key="3">
    <source>
        <dbReference type="SAM" id="MobiDB-lite"/>
    </source>
</evidence>
<evidence type="ECO:0000256" key="2">
    <source>
        <dbReference type="SAM" id="Coils"/>
    </source>
</evidence>
<dbReference type="Pfam" id="PF10087">
    <property type="entry name" value="DUF2325"/>
    <property type="match status" value="1"/>
</dbReference>
<dbReference type="Proteomes" id="UP000321199">
    <property type="component" value="Chromosome"/>
</dbReference>
<feature type="coiled-coil region" evidence="2">
    <location>
        <begin position="185"/>
        <end position="302"/>
    </location>
</feature>
<gene>
    <name evidence="4" type="ORF">FOZ74_05600</name>
</gene>
<dbReference type="AlphaFoldDB" id="A0A5B8RWD3"/>
<dbReference type="RefSeq" id="WP_146912140.1">
    <property type="nucleotide sequence ID" value="NZ_CP042344.1"/>
</dbReference>
<evidence type="ECO:0000313" key="5">
    <source>
        <dbReference type="Proteomes" id="UP000321199"/>
    </source>
</evidence>
<evidence type="ECO:0000256" key="1">
    <source>
        <dbReference type="ARBA" id="ARBA00007189"/>
    </source>
</evidence>